<dbReference type="Proteomes" id="UP001281761">
    <property type="component" value="Unassembled WGS sequence"/>
</dbReference>
<keyword evidence="3" id="KW-1185">Reference proteome</keyword>
<evidence type="ECO:0000256" key="1">
    <source>
        <dbReference type="SAM" id="MobiDB-lite"/>
    </source>
</evidence>
<evidence type="ECO:0000313" key="3">
    <source>
        <dbReference type="Proteomes" id="UP001281761"/>
    </source>
</evidence>
<organism evidence="2 3">
    <name type="scientific">Blattamonas nauphoetae</name>
    <dbReference type="NCBI Taxonomy" id="2049346"/>
    <lineage>
        <taxon>Eukaryota</taxon>
        <taxon>Metamonada</taxon>
        <taxon>Preaxostyla</taxon>
        <taxon>Oxymonadida</taxon>
        <taxon>Blattamonas</taxon>
    </lineage>
</organism>
<reference evidence="2 3" key="1">
    <citation type="journal article" date="2022" name="bioRxiv">
        <title>Genomics of Preaxostyla Flagellates Illuminates Evolutionary Transitions and the Path Towards Mitochondrial Loss.</title>
        <authorList>
            <person name="Novak L.V.F."/>
            <person name="Treitli S.C."/>
            <person name="Pyrih J."/>
            <person name="Halakuc P."/>
            <person name="Pipaliya S.V."/>
            <person name="Vacek V."/>
            <person name="Brzon O."/>
            <person name="Soukal P."/>
            <person name="Eme L."/>
            <person name="Dacks J.B."/>
            <person name="Karnkowska A."/>
            <person name="Elias M."/>
            <person name="Hampl V."/>
        </authorList>
    </citation>
    <scope>NUCLEOTIDE SEQUENCE [LARGE SCALE GENOMIC DNA]</scope>
    <source>
        <strain evidence="2">NAU3</strain>
        <tissue evidence="2">Gut</tissue>
    </source>
</reference>
<comment type="caution">
    <text evidence="2">The sequence shown here is derived from an EMBL/GenBank/DDBJ whole genome shotgun (WGS) entry which is preliminary data.</text>
</comment>
<proteinExistence type="predicted"/>
<feature type="region of interest" description="Disordered" evidence="1">
    <location>
        <begin position="1"/>
        <end position="24"/>
    </location>
</feature>
<sequence>MSLSDTLSFSTNDIALSSHSPTDNRLFSAEETDCWLPLDCLMSVPQEVYNPLCFEAEPPSKGKTSKSNKQAKPVQTVPVTFIASLLIQLNHRG</sequence>
<name>A0ABQ9XBZ1_9EUKA</name>
<dbReference type="EMBL" id="JARBJD010000161">
    <property type="protein sequence ID" value="KAK2949189.1"/>
    <property type="molecule type" value="Genomic_DNA"/>
</dbReference>
<protein>
    <submittedName>
        <fullName evidence="2">Uncharacterized protein</fullName>
    </submittedName>
</protein>
<accession>A0ABQ9XBZ1</accession>
<evidence type="ECO:0000313" key="2">
    <source>
        <dbReference type="EMBL" id="KAK2949189.1"/>
    </source>
</evidence>
<gene>
    <name evidence="2" type="ORF">BLNAU_15915</name>
</gene>